<dbReference type="Gene3D" id="3.30.110.170">
    <property type="entry name" value="Protein of unknown function (DUF541), domain 1"/>
    <property type="match status" value="1"/>
</dbReference>
<dbReference type="InterPro" id="IPR007497">
    <property type="entry name" value="SIMPL/DUF541"/>
</dbReference>
<evidence type="ECO:0000313" key="1">
    <source>
        <dbReference type="EMBL" id="SDP35827.1"/>
    </source>
</evidence>
<dbReference type="Pfam" id="PF04402">
    <property type="entry name" value="SIMPL"/>
    <property type="match status" value="1"/>
</dbReference>
<organism evidence="1 2">
    <name type="scientific">Microbacterium testaceum (strain StLB037)</name>
    <dbReference type="NCBI Taxonomy" id="979556"/>
    <lineage>
        <taxon>Bacteria</taxon>
        <taxon>Bacillati</taxon>
        <taxon>Actinomycetota</taxon>
        <taxon>Actinomycetes</taxon>
        <taxon>Micrococcales</taxon>
        <taxon>Microbacteriaceae</taxon>
        <taxon>Microbacterium</taxon>
    </lineage>
</organism>
<accession>A0A1H0S2G4</accession>
<gene>
    <name evidence="1" type="ORF">SAMN04487788_3145</name>
</gene>
<dbReference type="AlphaFoldDB" id="A0A1H0S2G4"/>
<proteinExistence type="predicted"/>
<reference evidence="1 2" key="1">
    <citation type="submission" date="2016-10" db="EMBL/GenBank/DDBJ databases">
        <authorList>
            <person name="de Groot N.N."/>
        </authorList>
    </citation>
    <scope>NUCLEOTIDE SEQUENCE [LARGE SCALE GENOMIC DNA]</scope>
    <source>
        <strain evidence="1 2">StLB037</strain>
    </source>
</reference>
<protein>
    <submittedName>
        <fullName evidence="1">Uncharacterized protein</fullName>
    </submittedName>
</protein>
<dbReference type="EMBL" id="FNJN01000008">
    <property type="protein sequence ID" value="SDP35827.1"/>
    <property type="molecule type" value="Genomic_DNA"/>
</dbReference>
<name>A0A1H0S2G4_MICTS</name>
<dbReference type="Gene3D" id="3.30.70.2970">
    <property type="entry name" value="Protein of unknown function (DUF541), domain 2"/>
    <property type="match status" value="1"/>
</dbReference>
<sequence length="219" mass="23040">MSDVVITVRGESNARARAEEAAVRVTVSTDGPTRGPVVERAQERAASVQDGLVAHLRSGEVSEWSSARVSVWSDRPWNNEGAQLPLVHHAAVELSATFTDAGALSWWLGDVAESDDVQVTAVEWRLSPTTRARVEREVAADAVHVAVERATAYADALGLASVSAVEIADAGLLGAHPEQPAPFAARMMAASGPAGGPSFSLQPPEIVVTSVVEGRFRAE</sequence>
<evidence type="ECO:0000313" key="2">
    <source>
        <dbReference type="Proteomes" id="UP000186456"/>
    </source>
</evidence>
<dbReference type="Proteomes" id="UP000186456">
    <property type="component" value="Unassembled WGS sequence"/>
</dbReference>
<dbReference type="RefSeq" id="WP_074696875.1">
    <property type="nucleotide sequence ID" value="NZ_FNJN01000008.1"/>
</dbReference>